<organism evidence="1 2">
    <name type="scientific">Hymenobacter metallilatus</name>
    <dbReference type="NCBI Taxonomy" id="2493666"/>
    <lineage>
        <taxon>Bacteria</taxon>
        <taxon>Pseudomonadati</taxon>
        <taxon>Bacteroidota</taxon>
        <taxon>Cytophagia</taxon>
        <taxon>Cytophagales</taxon>
        <taxon>Hymenobacteraceae</taxon>
        <taxon>Hymenobacter</taxon>
    </lineage>
</organism>
<gene>
    <name evidence="1" type="ORF">EI290_17195</name>
</gene>
<evidence type="ECO:0000313" key="2">
    <source>
        <dbReference type="Proteomes" id="UP000280066"/>
    </source>
</evidence>
<dbReference type="RefSeq" id="WP_125432901.1">
    <property type="nucleotide sequence ID" value="NZ_RWIS01000012.1"/>
</dbReference>
<dbReference type="AlphaFoldDB" id="A0A3R9NBE3"/>
<sequence length="294" mass="34328">MAPRRGPGREDGEAVIQHGFIHSLNTYISSLLRTYLISAYLQNARLFVLLTSLFQLVSSVAQAQEFDVRDEHFPGAKRVKVEAFGRGPSGFWAEYTLDEQGWAIESRTYHHRKLNLLEQYSFTSRHKLGQERTVTTDDKRVQIFQYSYQYSPDSARIIREIGLSDSDTMYVSHNLEFDSANRPVKFTKSKGLRREVNELTELTYANDLITNYRRTEYGEKDTTVFTTTYQYNAQGNLTKEYRSVVPKSPGNWWLDNSGDQPEYSYDYSKRGPWTHRYLLRQGRKVLIAKRTFTY</sequence>
<protein>
    <recommendedName>
        <fullName evidence="3">RHS repeat protein</fullName>
    </recommendedName>
</protein>
<proteinExistence type="predicted"/>
<reference evidence="1 2" key="1">
    <citation type="submission" date="2018-12" db="EMBL/GenBank/DDBJ databases">
        <authorList>
            <person name="Feng G."/>
            <person name="Zhu H."/>
        </authorList>
    </citation>
    <scope>NUCLEOTIDE SEQUENCE [LARGE SCALE GENOMIC DNA]</scope>
    <source>
        <strain evidence="1 2">9PBR-2</strain>
    </source>
</reference>
<dbReference type="OrthoDB" id="882954at2"/>
<dbReference type="EMBL" id="RWIS01000012">
    <property type="protein sequence ID" value="RSK29604.1"/>
    <property type="molecule type" value="Genomic_DNA"/>
</dbReference>
<accession>A0A3R9NBE3</accession>
<dbReference type="Proteomes" id="UP000280066">
    <property type="component" value="Unassembled WGS sequence"/>
</dbReference>
<dbReference type="Gene3D" id="2.180.10.10">
    <property type="entry name" value="RHS repeat-associated core"/>
    <property type="match status" value="1"/>
</dbReference>
<evidence type="ECO:0000313" key="1">
    <source>
        <dbReference type="EMBL" id="RSK29604.1"/>
    </source>
</evidence>
<keyword evidence="2" id="KW-1185">Reference proteome</keyword>
<comment type="caution">
    <text evidence="1">The sequence shown here is derived from an EMBL/GenBank/DDBJ whole genome shotgun (WGS) entry which is preliminary data.</text>
</comment>
<evidence type="ECO:0008006" key="3">
    <source>
        <dbReference type="Google" id="ProtNLM"/>
    </source>
</evidence>
<name>A0A3R9NBE3_9BACT</name>